<accession>A0A078AEV0</accession>
<feature type="region of interest" description="Disordered" evidence="2">
    <location>
        <begin position="35"/>
        <end position="114"/>
    </location>
</feature>
<evidence type="ECO:0000313" key="4">
    <source>
        <dbReference type="Proteomes" id="UP000039865"/>
    </source>
</evidence>
<feature type="compositionally biased region" description="Polar residues" evidence="2">
    <location>
        <begin position="99"/>
        <end position="110"/>
    </location>
</feature>
<proteinExistence type="predicted"/>
<feature type="coiled-coil region" evidence="1">
    <location>
        <begin position="184"/>
        <end position="234"/>
    </location>
</feature>
<evidence type="ECO:0000256" key="1">
    <source>
        <dbReference type="SAM" id="Coils"/>
    </source>
</evidence>
<dbReference type="Proteomes" id="UP000039865">
    <property type="component" value="Unassembled WGS sequence"/>
</dbReference>
<evidence type="ECO:0000256" key="2">
    <source>
        <dbReference type="SAM" id="MobiDB-lite"/>
    </source>
</evidence>
<dbReference type="InParanoid" id="A0A078AEV0"/>
<feature type="compositionally biased region" description="Polar residues" evidence="2">
    <location>
        <begin position="35"/>
        <end position="48"/>
    </location>
</feature>
<dbReference type="EMBL" id="CCKQ01009278">
    <property type="protein sequence ID" value="CDW80755.1"/>
    <property type="molecule type" value="Genomic_DNA"/>
</dbReference>
<feature type="compositionally biased region" description="Basic residues" evidence="2">
    <location>
        <begin position="56"/>
        <end position="68"/>
    </location>
</feature>
<organism evidence="3 4">
    <name type="scientific">Stylonychia lemnae</name>
    <name type="common">Ciliate</name>
    <dbReference type="NCBI Taxonomy" id="5949"/>
    <lineage>
        <taxon>Eukaryota</taxon>
        <taxon>Sar</taxon>
        <taxon>Alveolata</taxon>
        <taxon>Ciliophora</taxon>
        <taxon>Intramacronucleata</taxon>
        <taxon>Spirotrichea</taxon>
        <taxon>Stichotrichia</taxon>
        <taxon>Sporadotrichida</taxon>
        <taxon>Oxytrichidae</taxon>
        <taxon>Stylonychinae</taxon>
        <taxon>Stylonychia</taxon>
    </lineage>
</organism>
<dbReference type="AlphaFoldDB" id="A0A078AEV0"/>
<feature type="compositionally biased region" description="Basic and acidic residues" evidence="2">
    <location>
        <begin position="83"/>
        <end position="96"/>
    </location>
</feature>
<evidence type="ECO:0000313" key="3">
    <source>
        <dbReference type="EMBL" id="CDW80755.1"/>
    </source>
</evidence>
<gene>
    <name evidence="3" type="primary">Contig4983.g5330</name>
    <name evidence="3" type="ORF">STYLEM_9759</name>
</gene>
<reference evidence="3 4" key="1">
    <citation type="submission" date="2014-06" db="EMBL/GenBank/DDBJ databases">
        <authorList>
            <person name="Swart Estienne"/>
        </authorList>
    </citation>
    <scope>NUCLEOTIDE SEQUENCE [LARGE SCALE GENOMIC DNA]</scope>
    <source>
        <strain evidence="3 4">130c</strain>
    </source>
</reference>
<keyword evidence="4" id="KW-1185">Reference proteome</keyword>
<protein>
    <submittedName>
        <fullName evidence="3">Uncharacterized protein</fullName>
    </submittedName>
</protein>
<keyword evidence="1" id="KW-0175">Coiled coil</keyword>
<name>A0A078AEV0_STYLE</name>
<sequence>MGITILLSIQKKCSKKNDKTNITIYLENQIEVAKNSQNQNEKVSSRNTIETEARFQRGKLRKAKKTQKHQGVVKNKQNQSSQRSDKNQSNSDKEMLSYKSVQLQPSLSKSDVSHVGKSKFYKNKSKIKKKAIDDSFTIQTNNQQLDSTINIFDSSINTLNLTPEDISDFDETLAHNIERSKKSEEIHSEELKQFQQNIKQIQKNQNIAISKHYQQQELKILSELKSKLKQYQTQ</sequence>